<keyword evidence="3" id="KW-0238">DNA-binding</keyword>
<dbReference type="Gene3D" id="2.60.40.10">
    <property type="entry name" value="Immunoglobulins"/>
    <property type="match status" value="1"/>
</dbReference>
<dbReference type="RefSeq" id="WP_252425005.1">
    <property type="nucleotide sequence ID" value="NZ_JAMWMR010000009.1"/>
</dbReference>
<keyword evidence="6" id="KW-0812">Transmembrane</keyword>
<feature type="compositionally biased region" description="Polar residues" evidence="5">
    <location>
        <begin position="1"/>
        <end position="11"/>
    </location>
</feature>
<feature type="region of interest" description="Disordered" evidence="5">
    <location>
        <begin position="365"/>
        <end position="405"/>
    </location>
</feature>
<sequence>MSSRPDTSTHATGAHPARGDARKPGSAPRGANTRTTAESPPASYEPYVDGLFTYCLSVLCDHDTATAALGEALVLAERRGARGPEAPDDRRAWLYALARWACLRRLAEARRRRRAGHAAGRDRGARAHKEAADRRAADAIRAAALPDEVKELRRRELSRLAWPEAAGTTPEQREALELAVRHQLAAHEVAAVLGMELAPARELLASAACEVERTRTALAVLELGSCPSVAGLTDDPRVVLGAALRRELVRHVDDCPRCRRTAERATPGNWPGTSVTPAALPVLPAPKEALRAAMAHAPRARGAAPRFDRRGFPMDPKDHAARRDRLRTYAITTTVVAAVIAAPVLAVWAAYRGAPLTDDAADGRTATAPEAHGPGILGGEGTAGYENAGNARTKRGSHADRNHPASNVSVEVVGAPTGAQGQPPLTVTAGNDGTTTLITLTASGDSPVHWSLSTSASWLHLGRSSGTLAPGASVTVEVHVDHRREPVGAWHARLTVAPAGAVVSLDGYGSAGPSTPRPTPTRPVPSRPTPSGPTSGPHPTPVDPTPTEPSPTSPPTSDPPPPTSPPPGSDPPSPAS</sequence>
<name>A0ABT0ZDP0_9ACTN</name>
<evidence type="ECO:0000259" key="7">
    <source>
        <dbReference type="Pfam" id="PF19190"/>
    </source>
</evidence>
<feature type="region of interest" description="Disordered" evidence="5">
    <location>
        <begin position="1"/>
        <end position="42"/>
    </location>
</feature>
<evidence type="ECO:0000256" key="3">
    <source>
        <dbReference type="ARBA" id="ARBA00023125"/>
    </source>
</evidence>
<evidence type="ECO:0000256" key="4">
    <source>
        <dbReference type="ARBA" id="ARBA00023163"/>
    </source>
</evidence>
<keyword evidence="1" id="KW-0805">Transcription regulation</keyword>
<dbReference type="InterPro" id="IPR039425">
    <property type="entry name" value="RNA_pol_sigma-70-like"/>
</dbReference>
<accession>A0ABT0ZDP0</accession>
<organism evidence="8 9">
    <name type="scientific">Streptomyces macrolidinus</name>
    <dbReference type="NCBI Taxonomy" id="2952607"/>
    <lineage>
        <taxon>Bacteria</taxon>
        <taxon>Bacillati</taxon>
        <taxon>Actinomycetota</taxon>
        <taxon>Actinomycetes</taxon>
        <taxon>Kitasatosporales</taxon>
        <taxon>Streptomycetaceae</taxon>
        <taxon>Streptomyces</taxon>
    </lineage>
</organism>
<feature type="domain" description="BACON" evidence="7">
    <location>
        <begin position="431"/>
        <end position="492"/>
    </location>
</feature>
<keyword evidence="9" id="KW-1185">Reference proteome</keyword>
<dbReference type="InterPro" id="IPR013783">
    <property type="entry name" value="Ig-like_fold"/>
</dbReference>
<evidence type="ECO:0000256" key="2">
    <source>
        <dbReference type="ARBA" id="ARBA00023082"/>
    </source>
</evidence>
<dbReference type="Pfam" id="PF19190">
    <property type="entry name" value="BACON_2"/>
    <property type="match status" value="1"/>
</dbReference>
<dbReference type="Proteomes" id="UP001523219">
    <property type="component" value="Unassembled WGS sequence"/>
</dbReference>
<keyword evidence="6" id="KW-0472">Membrane</keyword>
<evidence type="ECO:0000313" key="8">
    <source>
        <dbReference type="EMBL" id="MCN9241694.1"/>
    </source>
</evidence>
<dbReference type="PANTHER" id="PTHR43133:SF8">
    <property type="entry name" value="RNA POLYMERASE SIGMA FACTOR HI_1459-RELATED"/>
    <property type="match status" value="1"/>
</dbReference>
<proteinExistence type="predicted"/>
<keyword evidence="4" id="KW-0804">Transcription</keyword>
<protein>
    <recommendedName>
        <fullName evidence="7">BACON domain-containing protein</fullName>
    </recommendedName>
</protein>
<evidence type="ECO:0000256" key="6">
    <source>
        <dbReference type="SAM" id="Phobius"/>
    </source>
</evidence>
<comment type="caution">
    <text evidence="8">The sequence shown here is derived from an EMBL/GenBank/DDBJ whole genome shotgun (WGS) entry which is preliminary data.</text>
</comment>
<gene>
    <name evidence="8" type="ORF">NGF19_12970</name>
</gene>
<reference evidence="8 9" key="1">
    <citation type="submission" date="2022-05" db="EMBL/GenBank/DDBJ databases">
        <title>Streptomyces sp. nov. RY43-2 isolated from soil of a peat swamp forest.</title>
        <authorList>
            <person name="Kanchanasin P."/>
            <person name="Tanasupawat S."/>
            <person name="Phongsopitanun W."/>
        </authorList>
    </citation>
    <scope>NUCLEOTIDE SEQUENCE [LARGE SCALE GENOMIC DNA]</scope>
    <source>
        <strain evidence="8 9">RY43-2</strain>
    </source>
</reference>
<evidence type="ECO:0000313" key="9">
    <source>
        <dbReference type="Proteomes" id="UP001523219"/>
    </source>
</evidence>
<dbReference type="InterPro" id="IPR024361">
    <property type="entry name" value="BACON"/>
</dbReference>
<evidence type="ECO:0000256" key="1">
    <source>
        <dbReference type="ARBA" id="ARBA00023015"/>
    </source>
</evidence>
<keyword evidence="6" id="KW-1133">Transmembrane helix</keyword>
<keyword evidence="2" id="KW-0731">Sigma factor</keyword>
<feature type="compositionally biased region" description="Pro residues" evidence="5">
    <location>
        <begin position="515"/>
        <end position="576"/>
    </location>
</feature>
<dbReference type="PANTHER" id="PTHR43133">
    <property type="entry name" value="RNA POLYMERASE ECF-TYPE SIGMA FACTO"/>
    <property type="match status" value="1"/>
</dbReference>
<evidence type="ECO:0000256" key="5">
    <source>
        <dbReference type="SAM" id="MobiDB-lite"/>
    </source>
</evidence>
<dbReference type="EMBL" id="JAMWMR010000009">
    <property type="protein sequence ID" value="MCN9241694.1"/>
    <property type="molecule type" value="Genomic_DNA"/>
</dbReference>
<feature type="transmembrane region" description="Helical" evidence="6">
    <location>
        <begin position="329"/>
        <end position="351"/>
    </location>
</feature>
<feature type="region of interest" description="Disordered" evidence="5">
    <location>
        <begin position="507"/>
        <end position="576"/>
    </location>
</feature>